<dbReference type="EMBL" id="SRZK01000123">
    <property type="protein sequence ID" value="TGZ09550.1"/>
    <property type="molecule type" value="Genomic_DNA"/>
</dbReference>
<sequence length="236" mass="25464">MGGARLVPPCGGIILTIRAHVVADHELIGEGLRSIIGSGTALHVVEPRRGIRRMPLARVLPPDVVILSVSDWNDTSALLEQAIKSGGSVLVLLHEVELEQAGQLLASGATGVLKLSQAADCLHWAVPAASRGALVLPPEFSSRFLDTYLKPVHACMRKNAARDRLALLSPRELDVLRQVALGRTNPDVAKDLSLSVHTVKDHLRNISRKFSESTRVGMARIAWEADQAFGRDKPPV</sequence>
<keyword evidence="3" id="KW-0804">Transcription</keyword>
<dbReference type="PANTHER" id="PTHR44688:SF16">
    <property type="entry name" value="DNA-BINDING TRANSCRIPTIONAL ACTIVATOR DEVR_DOSR"/>
    <property type="match status" value="1"/>
</dbReference>
<dbReference type="PRINTS" id="PR00038">
    <property type="entry name" value="HTHLUXR"/>
</dbReference>
<evidence type="ECO:0000256" key="2">
    <source>
        <dbReference type="ARBA" id="ARBA00023125"/>
    </source>
</evidence>
<keyword evidence="1" id="KW-0805">Transcription regulation</keyword>
<gene>
    <name evidence="5" type="ORF">E5Z02_14705</name>
</gene>
<dbReference type="CDD" id="cd06170">
    <property type="entry name" value="LuxR_C_like"/>
    <property type="match status" value="1"/>
</dbReference>
<dbReference type="SUPFAM" id="SSF46894">
    <property type="entry name" value="C-terminal effector domain of the bipartite response regulators"/>
    <property type="match status" value="1"/>
</dbReference>
<dbReference type="Gene3D" id="3.40.50.2300">
    <property type="match status" value="1"/>
</dbReference>
<comment type="caution">
    <text evidence="5">The sequence shown here is derived from an EMBL/GenBank/DDBJ whole genome shotgun (WGS) entry which is preliminary data.</text>
</comment>
<dbReference type="Proteomes" id="UP000306274">
    <property type="component" value="Unassembled WGS sequence"/>
</dbReference>
<dbReference type="Pfam" id="PF00196">
    <property type="entry name" value="GerE"/>
    <property type="match status" value="1"/>
</dbReference>
<evidence type="ECO:0000256" key="1">
    <source>
        <dbReference type="ARBA" id="ARBA00023015"/>
    </source>
</evidence>
<organism evidence="5 6">
    <name type="scientific">Streptomyces rhizosphaericola</name>
    <dbReference type="NCBI Taxonomy" id="2564098"/>
    <lineage>
        <taxon>Bacteria</taxon>
        <taxon>Bacillati</taxon>
        <taxon>Actinomycetota</taxon>
        <taxon>Actinomycetes</taxon>
        <taxon>Kitasatosporales</taxon>
        <taxon>Streptomycetaceae</taxon>
        <taxon>Streptomyces</taxon>
    </lineage>
</organism>
<evidence type="ECO:0000256" key="3">
    <source>
        <dbReference type="ARBA" id="ARBA00023163"/>
    </source>
</evidence>
<dbReference type="InterPro" id="IPR016032">
    <property type="entry name" value="Sig_transdc_resp-reg_C-effctor"/>
</dbReference>
<feature type="domain" description="HTH luxR-type" evidence="4">
    <location>
        <begin position="161"/>
        <end position="226"/>
    </location>
</feature>
<dbReference type="PROSITE" id="PS50043">
    <property type="entry name" value="HTH_LUXR_2"/>
    <property type="match status" value="1"/>
</dbReference>
<evidence type="ECO:0000313" key="5">
    <source>
        <dbReference type="EMBL" id="TGZ09550.1"/>
    </source>
</evidence>
<name>A0ABY2PEV5_9ACTN</name>
<keyword evidence="2" id="KW-0238">DNA-binding</keyword>
<dbReference type="PANTHER" id="PTHR44688">
    <property type="entry name" value="DNA-BINDING TRANSCRIPTIONAL ACTIVATOR DEVR_DOSR"/>
    <property type="match status" value="1"/>
</dbReference>
<reference evidence="5 6" key="1">
    <citation type="submission" date="2019-04" db="EMBL/GenBank/DDBJ databases">
        <title>Streptomyces rhizosphaericola sp. nov., an actinobacterium isolated from the wheat rhizosphere.</title>
        <authorList>
            <person name="Vargas Hoyos H.A."/>
            <person name="Santos S.N."/>
            <person name="Genuario D.B."/>
            <person name="Melo I.S."/>
            <person name="Da Silva L.J."/>
            <person name="Da Silva F.S.P."/>
            <person name="Zucchi T.D."/>
        </authorList>
    </citation>
    <scope>NUCLEOTIDE SEQUENCE [LARGE SCALE GENOMIC DNA]</scope>
    <source>
        <strain evidence="5 6">1AS2c</strain>
    </source>
</reference>
<dbReference type="SMART" id="SM00421">
    <property type="entry name" value="HTH_LUXR"/>
    <property type="match status" value="1"/>
</dbReference>
<proteinExistence type="predicted"/>
<keyword evidence="6" id="KW-1185">Reference proteome</keyword>
<dbReference type="InterPro" id="IPR000792">
    <property type="entry name" value="Tscrpt_reg_LuxR_C"/>
</dbReference>
<evidence type="ECO:0000313" key="6">
    <source>
        <dbReference type="Proteomes" id="UP000306274"/>
    </source>
</evidence>
<dbReference type="PROSITE" id="PS00622">
    <property type="entry name" value="HTH_LUXR_1"/>
    <property type="match status" value="1"/>
</dbReference>
<protein>
    <submittedName>
        <fullName evidence="5">Response regulator transcription factor</fullName>
    </submittedName>
</protein>
<evidence type="ECO:0000259" key="4">
    <source>
        <dbReference type="PROSITE" id="PS50043"/>
    </source>
</evidence>
<accession>A0ABY2PEV5</accession>